<gene>
    <name evidence="13" type="ORF">XD57_1258</name>
</gene>
<dbReference type="InterPro" id="IPR046887">
    <property type="entry name" value="RsmE_PUA-like"/>
</dbReference>
<evidence type="ECO:0000313" key="14">
    <source>
        <dbReference type="Proteomes" id="UP000058636"/>
    </source>
</evidence>
<evidence type="ECO:0000256" key="6">
    <source>
        <dbReference type="ARBA" id="ARBA00022679"/>
    </source>
</evidence>
<keyword evidence="3 10" id="KW-0963">Cytoplasm</keyword>
<comment type="subcellular location">
    <subcellularLocation>
        <location evidence="1 10">Cytoplasm</location>
    </subcellularLocation>
</comment>
<organism evidence="13 14">
    <name type="scientific">Thermotoga petrophila</name>
    <dbReference type="NCBI Taxonomy" id="93929"/>
    <lineage>
        <taxon>Bacteria</taxon>
        <taxon>Thermotogati</taxon>
        <taxon>Thermotogota</taxon>
        <taxon>Thermotogae</taxon>
        <taxon>Thermotogales</taxon>
        <taxon>Thermotogaceae</taxon>
        <taxon>Thermotoga</taxon>
    </lineage>
</organism>
<dbReference type="Gene3D" id="2.40.240.20">
    <property type="entry name" value="Hypothetical PUA domain-like, domain 1"/>
    <property type="match status" value="1"/>
</dbReference>
<dbReference type="Pfam" id="PF04452">
    <property type="entry name" value="Methyltrans_RNA"/>
    <property type="match status" value="1"/>
</dbReference>
<dbReference type="Gene3D" id="3.40.1280.10">
    <property type="match status" value="1"/>
</dbReference>
<comment type="caution">
    <text evidence="13">The sequence shown here is derived from an EMBL/GenBank/DDBJ whole genome shotgun (WGS) entry which is preliminary data.</text>
</comment>
<evidence type="ECO:0000256" key="2">
    <source>
        <dbReference type="ARBA" id="ARBA00005528"/>
    </source>
</evidence>
<dbReference type="EC" id="2.1.1.193" evidence="10"/>
<evidence type="ECO:0000256" key="5">
    <source>
        <dbReference type="ARBA" id="ARBA00022603"/>
    </source>
</evidence>
<dbReference type="PATRIC" id="fig|93930.3.peg.300"/>
<keyword evidence="7 10" id="KW-0949">S-adenosyl-L-methionine</keyword>
<feature type="domain" description="Ribosomal RNA small subunit methyltransferase E methyltransferase" evidence="11">
    <location>
        <begin position="72"/>
        <end position="215"/>
    </location>
</feature>
<dbReference type="NCBIfam" id="NF008704">
    <property type="entry name" value="PRK11713.6-3"/>
    <property type="match status" value="1"/>
</dbReference>
<evidence type="ECO:0000256" key="8">
    <source>
        <dbReference type="ARBA" id="ARBA00025699"/>
    </source>
</evidence>
<dbReference type="Proteomes" id="UP000058636">
    <property type="component" value="Unassembled WGS sequence"/>
</dbReference>
<reference evidence="13 14" key="1">
    <citation type="journal article" date="2015" name="MBio">
        <title>Genome-Resolved Metagenomic Analysis Reveals Roles for Candidate Phyla and Other Microbial Community Members in Biogeochemical Transformations in Oil Reservoirs.</title>
        <authorList>
            <person name="Hu P."/>
            <person name="Tom L."/>
            <person name="Singh A."/>
            <person name="Thomas B.C."/>
            <person name="Baker B.J."/>
            <person name="Piceno Y.M."/>
            <person name="Andersen G.L."/>
            <person name="Banfield J.F."/>
        </authorList>
    </citation>
    <scope>NUCLEOTIDE SEQUENCE [LARGE SCALE GENOMIC DNA]</scope>
    <source>
        <strain evidence="13">46_26</strain>
    </source>
</reference>
<evidence type="ECO:0000259" key="12">
    <source>
        <dbReference type="Pfam" id="PF20260"/>
    </source>
</evidence>
<accession>A0A117L2E9</accession>
<dbReference type="GO" id="GO:0070475">
    <property type="term" value="P:rRNA base methylation"/>
    <property type="evidence" value="ECO:0007669"/>
    <property type="project" value="TreeGrafter"/>
</dbReference>
<keyword evidence="6 10" id="KW-0808">Transferase</keyword>
<comment type="catalytic activity">
    <reaction evidence="9 10">
        <text>uridine(1498) in 16S rRNA + S-adenosyl-L-methionine = N(3)-methyluridine(1498) in 16S rRNA + S-adenosyl-L-homocysteine + H(+)</text>
        <dbReference type="Rhea" id="RHEA:42920"/>
        <dbReference type="Rhea" id="RHEA-COMP:10283"/>
        <dbReference type="Rhea" id="RHEA-COMP:10284"/>
        <dbReference type="ChEBI" id="CHEBI:15378"/>
        <dbReference type="ChEBI" id="CHEBI:57856"/>
        <dbReference type="ChEBI" id="CHEBI:59789"/>
        <dbReference type="ChEBI" id="CHEBI:65315"/>
        <dbReference type="ChEBI" id="CHEBI:74502"/>
        <dbReference type="EC" id="2.1.1.193"/>
    </reaction>
</comment>
<dbReference type="PIRSF" id="PIRSF015601">
    <property type="entry name" value="MTase_slr0722"/>
    <property type="match status" value="1"/>
</dbReference>
<dbReference type="Pfam" id="PF20260">
    <property type="entry name" value="PUA_4"/>
    <property type="match status" value="1"/>
</dbReference>
<dbReference type="OMA" id="KIYHYLV"/>
<dbReference type="SUPFAM" id="SSF75217">
    <property type="entry name" value="alpha/beta knot"/>
    <property type="match status" value="1"/>
</dbReference>
<dbReference type="InterPro" id="IPR029028">
    <property type="entry name" value="Alpha/beta_knot_MTases"/>
</dbReference>
<evidence type="ECO:0000256" key="4">
    <source>
        <dbReference type="ARBA" id="ARBA00022552"/>
    </source>
</evidence>
<keyword evidence="4 10" id="KW-0698">rRNA processing</keyword>
<evidence type="ECO:0000256" key="1">
    <source>
        <dbReference type="ARBA" id="ARBA00004496"/>
    </source>
</evidence>
<dbReference type="NCBIfam" id="TIGR00046">
    <property type="entry name" value="RsmE family RNA methyltransferase"/>
    <property type="match status" value="1"/>
</dbReference>
<protein>
    <recommendedName>
        <fullName evidence="10">Ribosomal RNA small subunit methyltransferase E</fullName>
        <ecNumber evidence="10">2.1.1.193</ecNumber>
    </recommendedName>
</protein>
<evidence type="ECO:0000256" key="7">
    <source>
        <dbReference type="ARBA" id="ARBA00022691"/>
    </source>
</evidence>
<dbReference type="GO" id="GO:0070042">
    <property type="term" value="F:rRNA (uridine-N3-)-methyltransferase activity"/>
    <property type="evidence" value="ECO:0007669"/>
    <property type="project" value="TreeGrafter"/>
</dbReference>
<dbReference type="SUPFAM" id="SSF88697">
    <property type="entry name" value="PUA domain-like"/>
    <property type="match status" value="1"/>
</dbReference>
<evidence type="ECO:0000256" key="3">
    <source>
        <dbReference type="ARBA" id="ARBA00022490"/>
    </source>
</evidence>
<dbReference type="InterPro" id="IPR046886">
    <property type="entry name" value="RsmE_MTase_dom"/>
</dbReference>
<sequence>MPHLFYGTAQNGEVIFDERETHHMRVVRLKEGDVIEATDGKGFSYTCILESLKKKVATARIVKAEEKEKKSAEKLSVVVPIGRWERTRFLIEKCVELGVDEIFFHKFERSQHEISLDKTKIVVRESAKQCRRYLFPKVSFLEKLELSGNVITLDLDASQNLLDVNLEGSITVVVGPEGGFSEKERELLRSSTTVVSLGKKILRFETAAILTVGYIALKKQKI</sequence>
<dbReference type="PANTHER" id="PTHR30027">
    <property type="entry name" value="RIBOSOMAL RNA SMALL SUBUNIT METHYLTRANSFERASE E"/>
    <property type="match status" value="1"/>
</dbReference>
<evidence type="ECO:0000313" key="13">
    <source>
        <dbReference type="EMBL" id="KUK22641.1"/>
    </source>
</evidence>
<dbReference type="EMBL" id="LGFG01000117">
    <property type="protein sequence ID" value="KUK22641.1"/>
    <property type="molecule type" value="Genomic_DNA"/>
</dbReference>
<dbReference type="AlphaFoldDB" id="A0A117L2E9"/>
<comment type="function">
    <text evidence="8 10">Specifically methylates the N3 position of the uracil ring of uridine 1498 (m3U1498) in 16S rRNA. Acts on the fully assembled 30S ribosomal subunit.</text>
</comment>
<evidence type="ECO:0000259" key="11">
    <source>
        <dbReference type="Pfam" id="PF04452"/>
    </source>
</evidence>
<comment type="similarity">
    <text evidence="2 10">Belongs to the RNA methyltransferase RsmE family.</text>
</comment>
<dbReference type="GO" id="GO:0005737">
    <property type="term" value="C:cytoplasm"/>
    <property type="evidence" value="ECO:0007669"/>
    <property type="project" value="UniProtKB-SubCell"/>
</dbReference>
<keyword evidence="5 10" id="KW-0489">Methyltransferase</keyword>
<dbReference type="PANTHER" id="PTHR30027:SF3">
    <property type="entry name" value="16S RRNA (URACIL(1498)-N(3))-METHYLTRANSFERASE"/>
    <property type="match status" value="1"/>
</dbReference>
<proteinExistence type="inferred from homology"/>
<dbReference type="InterPro" id="IPR029026">
    <property type="entry name" value="tRNA_m1G_MTases_N"/>
</dbReference>
<name>A0A117L2E9_9THEM</name>
<dbReference type="InterPro" id="IPR015947">
    <property type="entry name" value="PUA-like_sf"/>
</dbReference>
<evidence type="ECO:0000256" key="9">
    <source>
        <dbReference type="ARBA" id="ARBA00047944"/>
    </source>
</evidence>
<dbReference type="CDD" id="cd18084">
    <property type="entry name" value="RsmE-like"/>
    <property type="match status" value="1"/>
</dbReference>
<evidence type="ECO:0000256" key="10">
    <source>
        <dbReference type="PIRNR" id="PIRNR015601"/>
    </source>
</evidence>
<dbReference type="InterPro" id="IPR006700">
    <property type="entry name" value="RsmE"/>
</dbReference>
<feature type="domain" description="Ribosomal RNA small subunit methyltransferase E PUA-like" evidence="12">
    <location>
        <begin position="17"/>
        <end position="61"/>
    </location>
</feature>